<organism evidence="8 9">
    <name type="scientific">Perkinsus olseni</name>
    <name type="common">Perkinsus atlanticus</name>
    <dbReference type="NCBI Taxonomy" id="32597"/>
    <lineage>
        <taxon>Eukaryota</taxon>
        <taxon>Sar</taxon>
        <taxon>Alveolata</taxon>
        <taxon>Perkinsozoa</taxon>
        <taxon>Perkinsea</taxon>
        <taxon>Perkinsida</taxon>
        <taxon>Perkinsidae</taxon>
        <taxon>Perkinsus</taxon>
    </lineage>
</organism>
<dbReference type="Proteomes" id="UP000541610">
    <property type="component" value="Unassembled WGS sequence"/>
</dbReference>
<proteinExistence type="inferred from homology"/>
<dbReference type="GO" id="GO:0005737">
    <property type="term" value="C:cytoplasm"/>
    <property type="evidence" value="ECO:0007669"/>
    <property type="project" value="TreeGrafter"/>
</dbReference>
<dbReference type="PANTHER" id="PTHR11923:SF51">
    <property type="entry name" value="LYSOSOME MEMBRANE PROTEIN 2"/>
    <property type="match status" value="1"/>
</dbReference>
<feature type="transmembrane region" description="Helical" evidence="7">
    <location>
        <begin position="20"/>
        <end position="42"/>
    </location>
</feature>
<dbReference type="GO" id="GO:0016020">
    <property type="term" value="C:membrane"/>
    <property type="evidence" value="ECO:0007669"/>
    <property type="project" value="UniProtKB-SubCell"/>
</dbReference>
<dbReference type="GO" id="GO:0005044">
    <property type="term" value="F:scavenger receptor activity"/>
    <property type="evidence" value="ECO:0007669"/>
    <property type="project" value="TreeGrafter"/>
</dbReference>
<evidence type="ECO:0000313" key="8">
    <source>
        <dbReference type="EMBL" id="KAF4697468.1"/>
    </source>
</evidence>
<evidence type="ECO:0000256" key="5">
    <source>
        <dbReference type="ARBA" id="ARBA00023136"/>
    </source>
</evidence>
<evidence type="ECO:0000256" key="3">
    <source>
        <dbReference type="ARBA" id="ARBA00022692"/>
    </source>
</evidence>
<keyword evidence="3 7" id="KW-0812">Transmembrane</keyword>
<evidence type="ECO:0000313" key="9">
    <source>
        <dbReference type="Proteomes" id="UP000541610"/>
    </source>
</evidence>
<keyword evidence="5 7" id="KW-0472">Membrane</keyword>
<feature type="transmembrane region" description="Helical" evidence="7">
    <location>
        <begin position="697"/>
        <end position="722"/>
    </location>
</feature>
<evidence type="ECO:0000256" key="1">
    <source>
        <dbReference type="ARBA" id="ARBA00004370"/>
    </source>
</evidence>
<dbReference type="PANTHER" id="PTHR11923">
    <property type="entry name" value="SCAVENGER RECEPTOR CLASS B TYPE-1 SR-B1"/>
    <property type="match status" value="1"/>
</dbReference>
<dbReference type="OrthoDB" id="18585at2759"/>
<evidence type="ECO:0000256" key="7">
    <source>
        <dbReference type="SAM" id="Phobius"/>
    </source>
</evidence>
<dbReference type="AlphaFoldDB" id="A0A7J6PMY5"/>
<name>A0A7J6PMY5_PEROL</name>
<keyword evidence="6" id="KW-0325">Glycoprotein</keyword>
<sequence>MKQAAWYTCGGRCPPKCNPWVYFILAIVCLVFAIVAIVFAILSKTLFEAQLIDGVNKARFIDNTFQTTDCSNMFVGDATCSGLAYQAWLDGCVKPDVCLRGVPHDFYAFNVTNPAEVLKNGAKPVVQELRPVHAAQTQERIEASVDVDKWNNEGIAHWNETNTFVFADKDETNLLQQKVIVPHVGLLSTVTQAGQQVNTMETLQMLGLCGTYQQLANLVITLAKTAPAIEGIINNTFGDTRSAMKAQYFDAGLTSMAIDYFAYAFGCVAKQDANHSCKFNTDSQADVDLEKKINGTFSETSKDLIFNFIMDTNFSDTTGAATQLILLQKGSLSPSEAAAWIAQLNYAGSYGLANYDTMRNTLFPYTNKSSSAYDPDYEFYPRFIKMTVGQMLGWDNQAFRDRFTGLPITLGFAKPVINGAPTEQYRSSKIPDWKGLDYFKMYNGQTQNCAFDRDCMAQDSFKADRTCTANAACTPNYAAGWDAKFIPGTLNGKGTDEYHKVNAEARLFVGQIFSAATLKNVEIDFDWRGVKVDRWTLADIDFRTENCDGSEGNGSPGIDCDSPRGTFNLGYFSSPDPTTTRVPVFASLPHFTLVAGSSSRENYHPGDRVSIVSCTGDAECEGTRDFTVEIYTEPISGALLNGQQRLQLNIAFPPTANGETGGMTEELLMPAFWLNKHQTAFGFQLDSVKKIQSGSTLFNVLMGILIAVGVVLVICAVILAFLGWRRRKALLAASVEAAAVAK</sequence>
<reference evidence="8 9" key="1">
    <citation type="submission" date="2020-04" db="EMBL/GenBank/DDBJ databases">
        <title>Perkinsus olseni comparative genomics.</title>
        <authorList>
            <person name="Bogema D.R."/>
        </authorList>
    </citation>
    <scope>NUCLEOTIDE SEQUENCE [LARGE SCALE GENOMIC DNA]</scope>
    <source>
        <strain evidence="8">00978-12</strain>
    </source>
</reference>
<evidence type="ECO:0000256" key="2">
    <source>
        <dbReference type="ARBA" id="ARBA00010532"/>
    </source>
</evidence>
<evidence type="ECO:0000256" key="6">
    <source>
        <dbReference type="ARBA" id="ARBA00023180"/>
    </source>
</evidence>
<evidence type="ECO:0000256" key="4">
    <source>
        <dbReference type="ARBA" id="ARBA00022989"/>
    </source>
</evidence>
<accession>A0A7J6PMY5</accession>
<dbReference type="PRINTS" id="PR01609">
    <property type="entry name" value="CD36FAMILY"/>
</dbReference>
<dbReference type="EMBL" id="JABANP010000003">
    <property type="protein sequence ID" value="KAF4697468.1"/>
    <property type="molecule type" value="Genomic_DNA"/>
</dbReference>
<comment type="subcellular location">
    <subcellularLocation>
        <location evidence="1">Membrane</location>
    </subcellularLocation>
</comment>
<protein>
    <submittedName>
        <fullName evidence="8">Uncharacterized protein</fullName>
    </submittedName>
</protein>
<gene>
    <name evidence="8" type="ORF">FOZ60_007553</name>
</gene>
<comment type="similarity">
    <text evidence="2">Belongs to the CD36 family.</text>
</comment>
<dbReference type="InterPro" id="IPR002159">
    <property type="entry name" value="CD36_fam"/>
</dbReference>
<comment type="caution">
    <text evidence="8">The sequence shown here is derived from an EMBL/GenBank/DDBJ whole genome shotgun (WGS) entry which is preliminary data.</text>
</comment>
<keyword evidence="4 7" id="KW-1133">Transmembrane helix</keyword>
<dbReference type="Pfam" id="PF01130">
    <property type="entry name" value="CD36"/>
    <property type="match status" value="2"/>
</dbReference>